<dbReference type="EMBL" id="CP001146">
    <property type="protein sequence ID" value="ACI19243.1"/>
    <property type="molecule type" value="Genomic_DNA"/>
</dbReference>
<sequence>MPYKVYKERGDKEIYIPERRRESLILNNFLEGRALNE</sequence>
<name>B5YFI5_DICT6</name>
<proteinExistence type="predicted"/>
<dbReference type="PaxDb" id="309799-DICTH_1475"/>
<dbReference type="KEGG" id="dth:DICTH_1475"/>
<dbReference type="Proteomes" id="UP000001733">
    <property type="component" value="Chromosome"/>
</dbReference>
<evidence type="ECO:0000313" key="1">
    <source>
        <dbReference type="EMBL" id="ACI19243.1"/>
    </source>
</evidence>
<dbReference type="HOGENOM" id="CLU_3342951_0_0_0"/>
<evidence type="ECO:0000313" key="2">
    <source>
        <dbReference type="Proteomes" id="UP000001733"/>
    </source>
</evidence>
<gene>
    <name evidence="1" type="ordered locus">DICTH_1475</name>
</gene>
<dbReference type="AlphaFoldDB" id="B5YFI5"/>
<keyword evidence="2" id="KW-1185">Reference proteome</keyword>
<reference evidence="1 2" key="1">
    <citation type="journal article" date="2014" name="Genome Announc.">
        <title>Complete Genome Sequence of the Extreme Thermophile Dictyoglomus thermophilum H-6-12.</title>
        <authorList>
            <person name="Coil D.A."/>
            <person name="Badger J.H."/>
            <person name="Forberger H.C."/>
            <person name="Riggs F."/>
            <person name="Madupu R."/>
            <person name="Fedorova N."/>
            <person name="Ward N."/>
            <person name="Robb F.T."/>
            <person name="Eisen J.A."/>
        </authorList>
    </citation>
    <scope>NUCLEOTIDE SEQUENCE [LARGE SCALE GENOMIC DNA]</scope>
    <source>
        <strain evidence="2">ATCC 35947 / DSM 3960 / H-6-12</strain>
    </source>
</reference>
<organism evidence="1 2">
    <name type="scientific">Dictyoglomus thermophilum (strain ATCC 35947 / DSM 3960 / H-6-12)</name>
    <dbReference type="NCBI Taxonomy" id="309799"/>
    <lineage>
        <taxon>Bacteria</taxon>
        <taxon>Pseudomonadati</taxon>
        <taxon>Dictyoglomota</taxon>
        <taxon>Dictyoglomia</taxon>
        <taxon>Dictyoglomales</taxon>
        <taxon>Dictyoglomaceae</taxon>
        <taxon>Dictyoglomus</taxon>
    </lineage>
</organism>
<accession>B5YFI5</accession>
<protein>
    <submittedName>
        <fullName evidence="1">Uncharacterized protein</fullName>
    </submittedName>
</protein>